<dbReference type="CDD" id="cd06225">
    <property type="entry name" value="HAMP"/>
    <property type="match status" value="1"/>
</dbReference>
<dbReference type="PANTHER" id="PTHR44936">
    <property type="entry name" value="SENSOR PROTEIN CREC"/>
    <property type="match status" value="1"/>
</dbReference>
<keyword evidence="18" id="KW-0346">Stress response</keyword>
<dbReference type="Gene3D" id="1.10.287.130">
    <property type="match status" value="1"/>
</dbReference>
<evidence type="ECO:0000259" key="24">
    <source>
        <dbReference type="PROSITE" id="PS50885"/>
    </source>
</evidence>
<dbReference type="SMART" id="SM00388">
    <property type="entry name" value="HisKA"/>
    <property type="match status" value="1"/>
</dbReference>
<keyword evidence="6" id="KW-1003">Cell membrane</keyword>
<evidence type="ECO:0000313" key="25">
    <source>
        <dbReference type="EMBL" id="EWC64131.1"/>
    </source>
</evidence>
<evidence type="ECO:0000256" key="3">
    <source>
        <dbReference type="ARBA" id="ARBA00001946"/>
    </source>
</evidence>
<evidence type="ECO:0000256" key="20">
    <source>
        <dbReference type="ARBA" id="ARBA00023211"/>
    </source>
</evidence>
<dbReference type="Gene3D" id="3.30.565.10">
    <property type="entry name" value="Histidine kinase-like ATPase, C-terminal domain"/>
    <property type="match status" value="1"/>
</dbReference>
<dbReference type="InterPro" id="IPR004358">
    <property type="entry name" value="Sig_transdc_His_kin-like_C"/>
</dbReference>
<keyword evidence="20" id="KW-0464">Manganese</keyword>
<dbReference type="Gene3D" id="6.10.340.10">
    <property type="match status" value="1"/>
</dbReference>
<dbReference type="PATRIC" id="fig|909613.9.peg.471"/>
<comment type="cofactor">
    <cofactor evidence="2">
        <name>Mn(2+)</name>
        <dbReference type="ChEBI" id="CHEBI:29035"/>
    </cofactor>
</comment>
<dbReference type="RefSeq" id="WP_035278260.1">
    <property type="nucleotide sequence ID" value="NZ_AYXG01000020.1"/>
</dbReference>
<dbReference type="CDD" id="cd00082">
    <property type="entry name" value="HisKA"/>
    <property type="match status" value="1"/>
</dbReference>
<dbReference type="SUPFAM" id="SSF55874">
    <property type="entry name" value="ATPase domain of HSP90 chaperone/DNA topoisomerase II/histidine kinase"/>
    <property type="match status" value="1"/>
</dbReference>
<gene>
    <name evidence="25" type="ORF">UO65_0457</name>
</gene>
<evidence type="ECO:0000256" key="19">
    <source>
        <dbReference type="ARBA" id="ARBA00023026"/>
    </source>
</evidence>
<evidence type="ECO:0000256" key="10">
    <source>
        <dbReference type="ARBA" id="ARBA00022741"/>
    </source>
</evidence>
<evidence type="ECO:0000256" key="9">
    <source>
        <dbReference type="ARBA" id="ARBA00022692"/>
    </source>
</evidence>
<dbReference type="InterPro" id="IPR050980">
    <property type="entry name" value="2C_sensor_his_kinase"/>
</dbReference>
<evidence type="ECO:0000256" key="11">
    <source>
        <dbReference type="ARBA" id="ARBA00022777"/>
    </source>
</evidence>
<comment type="cofactor">
    <cofactor evidence="3">
        <name>Mg(2+)</name>
        <dbReference type="ChEBI" id="CHEBI:18420"/>
    </cofactor>
</comment>
<reference evidence="25 26" key="1">
    <citation type="journal article" date="2014" name="Genome Announc.">
        <title>Draft Genome Sequence of the Antitrypanosomally Active Sponge-Associated Bacterium Actinokineospora sp. Strain EG49.</title>
        <authorList>
            <person name="Harjes J."/>
            <person name="Ryu T."/>
            <person name="Abdelmohsen U.R."/>
            <person name="Moitinho-Silva L."/>
            <person name="Horn H."/>
            <person name="Ravasi T."/>
            <person name="Hentschel U."/>
        </authorList>
    </citation>
    <scope>NUCLEOTIDE SEQUENCE [LARGE SCALE GENOMIC DNA]</scope>
    <source>
        <strain evidence="25 26">EG49</strain>
    </source>
</reference>
<comment type="caution">
    <text evidence="25">The sequence shown here is derived from an EMBL/GenBank/DDBJ whole genome shotgun (WGS) entry which is preliminary data.</text>
</comment>
<keyword evidence="7" id="KW-0597">Phosphoprotein</keyword>
<dbReference type="OrthoDB" id="9786919at2"/>
<accession>W7J574</accession>
<keyword evidence="16" id="KW-1133">Transmembrane helix</keyword>
<comment type="subcellular location">
    <subcellularLocation>
        <location evidence="4">Cell membrane</location>
        <topology evidence="4">Multi-pass membrane protein</topology>
    </subcellularLocation>
</comment>
<dbReference type="PROSITE" id="PS50109">
    <property type="entry name" value="HIS_KIN"/>
    <property type="match status" value="1"/>
</dbReference>
<dbReference type="PANTHER" id="PTHR44936:SF9">
    <property type="entry name" value="SENSOR PROTEIN CREC"/>
    <property type="match status" value="1"/>
</dbReference>
<dbReference type="InterPro" id="IPR003660">
    <property type="entry name" value="HAMP_dom"/>
</dbReference>
<dbReference type="InterPro" id="IPR003661">
    <property type="entry name" value="HisK_dim/P_dom"/>
</dbReference>
<evidence type="ECO:0000256" key="16">
    <source>
        <dbReference type="ARBA" id="ARBA00022989"/>
    </source>
</evidence>
<keyword evidence="16" id="KW-0472">Membrane</keyword>
<evidence type="ECO:0000256" key="14">
    <source>
        <dbReference type="ARBA" id="ARBA00022842"/>
    </source>
</evidence>
<dbReference type="InterPro" id="IPR036097">
    <property type="entry name" value="HisK_dim/P_sf"/>
</dbReference>
<dbReference type="PRINTS" id="PR00344">
    <property type="entry name" value="BCTRLSENSOR"/>
</dbReference>
<evidence type="ECO:0000256" key="12">
    <source>
        <dbReference type="ARBA" id="ARBA00022801"/>
    </source>
</evidence>
<keyword evidence="10" id="KW-0547">Nucleotide-binding</keyword>
<evidence type="ECO:0000256" key="22">
    <source>
        <dbReference type="ARBA" id="ARBA00041776"/>
    </source>
</evidence>
<keyword evidence="13" id="KW-0067">ATP-binding</keyword>
<dbReference type="Pfam" id="PF00672">
    <property type="entry name" value="HAMP"/>
    <property type="match status" value="1"/>
</dbReference>
<evidence type="ECO:0000256" key="15">
    <source>
        <dbReference type="ARBA" id="ARBA00022912"/>
    </source>
</evidence>
<dbReference type="InterPro" id="IPR005467">
    <property type="entry name" value="His_kinase_dom"/>
</dbReference>
<dbReference type="GO" id="GO:0000155">
    <property type="term" value="F:phosphorelay sensor kinase activity"/>
    <property type="evidence" value="ECO:0007669"/>
    <property type="project" value="InterPro"/>
</dbReference>
<keyword evidence="19" id="KW-0843">Virulence</keyword>
<evidence type="ECO:0000256" key="21">
    <source>
        <dbReference type="ARBA" id="ARBA00040454"/>
    </source>
</evidence>
<organism evidence="25 26">
    <name type="scientific">Actinokineospora spheciospongiae</name>
    <dbReference type="NCBI Taxonomy" id="909613"/>
    <lineage>
        <taxon>Bacteria</taxon>
        <taxon>Bacillati</taxon>
        <taxon>Actinomycetota</taxon>
        <taxon>Actinomycetes</taxon>
        <taxon>Pseudonocardiales</taxon>
        <taxon>Pseudonocardiaceae</taxon>
        <taxon>Actinokineospora</taxon>
    </lineage>
</organism>
<evidence type="ECO:0000256" key="17">
    <source>
        <dbReference type="ARBA" id="ARBA00023012"/>
    </source>
</evidence>
<keyword evidence="9" id="KW-0812">Transmembrane</keyword>
<name>W7J574_9PSEU</name>
<dbReference type="GO" id="GO:0004721">
    <property type="term" value="F:phosphoprotein phosphatase activity"/>
    <property type="evidence" value="ECO:0007669"/>
    <property type="project" value="UniProtKB-KW"/>
</dbReference>
<keyword evidence="11" id="KW-0418">Kinase</keyword>
<keyword evidence="8" id="KW-0808">Transferase</keyword>
<evidence type="ECO:0000256" key="5">
    <source>
        <dbReference type="ARBA" id="ARBA00012438"/>
    </source>
</evidence>
<evidence type="ECO:0000256" key="4">
    <source>
        <dbReference type="ARBA" id="ARBA00004651"/>
    </source>
</evidence>
<dbReference type="SMART" id="SM00387">
    <property type="entry name" value="HATPase_c"/>
    <property type="match status" value="1"/>
</dbReference>
<sequence>MRRRLLLVLLAFSVLAVAGFAVPLLGSTAANRTGEFARSRTADLARFATLAQQAVVEGSTDVLRAAEAEDRLRAEVLAHTAVFGDGVVVVDARRQVVVEAGMGATEPGVVAAVDAALRNQPRPAPDDLRPWSGGDLLFGQAVGTGNRVSGAVVLRSSVGPAVADITARWAVVLGAALAAAAACALLAVRLARWVLRPVAQLADGVHAVTAGRERAHVDVVAGPPELRGLAEGFNRMSDALAESAARQRALVADTSHQLRNPMTALRLRLDALTDTDPGGAHASVVAEVDRLQALLDGLLALASADSAATDLAAAATDARCDAALVFADRLEAWHAAAADAGITLAGPAGLVAALPVRCAESELAQVLDVLLDNGIKYAGAGAAVRWTGSVDADRVRLRVADDGPGVAGADLPRLTDRFWRSGSGSGSGLGLAIAERLVTARGGRMTIHPGHPGLVVLLDLPAVAG</sequence>
<feature type="domain" description="HAMP" evidence="24">
    <location>
        <begin position="192"/>
        <end position="245"/>
    </location>
</feature>
<dbReference type="SUPFAM" id="SSF47384">
    <property type="entry name" value="Homodimeric domain of signal transducing histidine kinase"/>
    <property type="match status" value="1"/>
</dbReference>
<keyword evidence="12" id="KW-0378">Hydrolase</keyword>
<dbReference type="AlphaFoldDB" id="W7J574"/>
<dbReference type="InterPro" id="IPR036890">
    <property type="entry name" value="HATPase_C_sf"/>
</dbReference>
<feature type="domain" description="Histidine kinase" evidence="23">
    <location>
        <begin position="253"/>
        <end position="464"/>
    </location>
</feature>
<evidence type="ECO:0000256" key="8">
    <source>
        <dbReference type="ARBA" id="ARBA00022679"/>
    </source>
</evidence>
<evidence type="ECO:0000256" key="18">
    <source>
        <dbReference type="ARBA" id="ARBA00023016"/>
    </source>
</evidence>
<dbReference type="Pfam" id="PF02518">
    <property type="entry name" value="HATPase_c"/>
    <property type="match status" value="1"/>
</dbReference>
<dbReference type="eggNOG" id="COG0642">
    <property type="taxonomic scope" value="Bacteria"/>
</dbReference>
<evidence type="ECO:0000256" key="7">
    <source>
        <dbReference type="ARBA" id="ARBA00022553"/>
    </source>
</evidence>
<dbReference type="SUPFAM" id="SSF158472">
    <property type="entry name" value="HAMP domain-like"/>
    <property type="match status" value="1"/>
</dbReference>
<dbReference type="Proteomes" id="UP000019277">
    <property type="component" value="Unassembled WGS sequence"/>
</dbReference>
<keyword evidence="17" id="KW-0902">Two-component regulatory system</keyword>
<evidence type="ECO:0000259" key="23">
    <source>
        <dbReference type="PROSITE" id="PS50109"/>
    </source>
</evidence>
<dbReference type="EC" id="2.7.13.3" evidence="5"/>
<keyword evidence="14" id="KW-0460">Magnesium</keyword>
<dbReference type="EMBL" id="AYXG01000020">
    <property type="protein sequence ID" value="EWC64131.1"/>
    <property type="molecule type" value="Genomic_DNA"/>
</dbReference>
<dbReference type="InterPro" id="IPR003594">
    <property type="entry name" value="HATPase_dom"/>
</dbReference>
<proteinExistence type="predicted"/>
<dbReference type="GO" id="GO:0005524">
    <property type="term" value="F:ATP binding"/>
    <property type="evidence" value="ECO:0007669"/>
    <property type="project" value="UniProtKB-KW"/>
</dbReference>
<evidence type="ECO:0000313" key="26">
    <source>
        <dbReference type="Proteomes" id="UP000019277"/>
    </source>
</evidence>
<dbReference type="SMART" id="SM00304">
    <property type="entry name" value="HAMP"/>
    <property type="match status" value="1"/>
</dbReference>
<dbReference type="GO" id="GO:0005886">
    <property type="term" value="C:plasma membrane"/>
    <property type="evidence" value="ECO:0007669"/>
    <property type="project" value="UniProtKB-SubCell"/>
</dbReference>
<dbReference type="PROSITE" id="PS50885">
    <property type="entry name" value="HAMP"/>
    <property type="match status" value="1"/>
</dbReference>
<evidence type="ECO:0000256" key="1">
    <source>
        <dbReference type="ARBA" id="ARBA00000085"/>
    </source>
</evidence>
<keyword evidence="26" id="KW-1185">Reference proteome</keyword>
<keyword evidence="15" id="KW-0904">Protein phosphatase</keyword>
<protein>
    <recommendedName>
        <fullName evidence="21">Signal transduction histidine-protein kinase/phosphatase MprB</fullName>
        <ecNumber evidence="5">2.7.13.3</ecNumber>
    </recommendedName>
    <alternativeName>
        <fullName evidence="22">Mycobacterial persistence regulator B</fullName>
    </alternativeName>
</protein>
<comment type="catalytic activity">
    <reaction evidence="1">
        <text>ATP + protein L-histidine = ADP + protein N-phospho-L-histidine.</text>
        <dbReference type="EC" id="2.7.13.3"/>
    </reaction>
</comment>
<evidence type="ECO:0000256" key="6">
    <source>
        <dbReference type="ARBA" id="ARBA00022475"/>
    </source>
</evidence>
<evidence type="ECO:0000256" key="2">
    <source>
        <dbReference type="ARBA" id="ARBA00001936"/>
    </source>
</evidence>
<dbReference type="STRING" id="909613.UO65_0457"/>
<dbReference type="Pfam" id="PF00512">
    <property type="entry name" value="HisKA"/>
    <property type="match status" value="1"/>
</dbReference>
<evidence type="ECO:0000256" key="13">
    <source>
        <dbReference type="ARBA" id="ARBA00022840"/>
    </source>
</evidence>